<evidence type="ECO:0000256" key="2">
    <source>
        <dbReference type="ARBA" id="ARBA00022630"/>
    </source>
</evidence>
<dbReference type="RefSeq" id="WP_074646561.1">
    <property type="nucleotide sequence ID" value="NZ_FNBL01000014.1"/>
</dbReference>
<feature type="domain" description="FAD-dependent oxidoreductase 2 FAD-binding" evidence="5">
    <location>
        <begin position="18"/>
        <end position="555"/>
    </location>
</feature>
<evidence type="ECO:0000256" key="1">
    <source>
        <dbReference type="ARBA" id="ARBA00001974"/>
    </source>
</evidence>
<dbReference type="InterPro" id="IPR027477">
    <property type="entry name" value="Succ_DH/fumarate_Rdtase_cat_sf"/>
</dbReference>
<dbReference type="SUPFAM" id="SSF51905">
    <property type="entry name" value="FAD/NAD(P)-binding domain"/>
    <property type="match status" value="1"/>
</dbReference>
<name>A0A1G7SFS9_9RHOB</name>
<comment type="cofactor">
    <cofactor evidence="1">
        <name>FAD</name>
        <dbReference type="ChEBI" id="CHEBI:57692"/>
    </cofactor>
</comment>
<reference evidence="6 7" key="1">
    <citation type="submission" date="2016-10" db="EMBL/GenBank/DDBJ databases">
        <authorList>
            <person name="de Groot N.N."/>
        </authorList>
    </citation>
    <scope>NUCLEOTIDE SEQUENCE [LARGE SCALE GENOMIC DNA]</scope>
    <source>
        <strain evidence="6 7">DSM 27375</strain>
    </source>
</reference>
<dbReference type="PANTHER" id="PTHR43400">
    <property type="entry name" value="FUMARATE REDUCTASE"/>
    <property type="match status" value="1"/>
</dbReference>
<dbReference type="Proteomes" id="UP000182284">
    <property type="component" value="Unassembled WGS sequence"/>
</dbReference>
<dbReference type="OrthoDB" id="3178130at2"/>
<dbReference type="AlphaFoldDB" id="A0A1G7SFS9"/>
<keyword evidence="3" id="KW-0274">FAD</keyword>
<organism evidence="6 7">
    <name type="scientific">Celeribacter baekdonensis</name>
    <dbReference type="NCBI Taxonomy" id="875171"/>
    <lineage>
        <taxon>Bacteria</taxon>
        <taxon>Pseudomonadati</taxon>
        <taxon>Pseudomonadota</taxon>
        <taxon>Alphaproteobacteria</taxon>
        <taxon>Rhodobacterales</taxon>
        <taxon>Roseobacteraceae</taxon>
        <taxon>Celeribacter</taxon>
    </lineage>
</organism>
<dbReference type="InterPro" id="IPR036188">
    <property type="entry name" value="FAD/NAD-bd_sf"/>
</dbReference>
<keyword evidence="4" id="KW-0560">Oxidoreductase</keyword>
<evidence type="ECO:0000313" key="7">
    <source>
        <dbReference type="Proteomes" id="UP000182284"/>
    </source>
</evidence>
<dbReference type="GO" id="GO:0016491">
    <property type="term" value="F:oxidoreductase activity"/>
    <property type="evidence" value="ECO:0007669"/>
    <property type="project" value="UniProtKB-KW"/>
</dbReference>
<dbReference type="NCBIfam" id="NF009477">
    <property type="entry name" value="PRK12843.1"/>
    <property type="match status" value="1"/>
</dbReference>
<sequence length="582" mass="62404">MSKESRSGAQLENGASYDVVVLGAGAAGLSAAVFAALEGARVLLVERTEFLGGTSALSAATTWVPNTRFRDELGAKDSEETVLAFLDRAVGNRAPRALREAFVKRGPGAIHRLEDETNVRFRGRPFHPDYLFELEGSTAFGRALEPVPFDGALLGDDLKLVRPPIPEFTILGGMQIDRDDIAHLLKMKKSLRSLAYSIRIVARYCLRKWAHGRDTRLLMGNALIGRFLYEARKRGVEIVTQTKTTGLTPLGEGAYRLTLEQGGQSFDITATKGVVLASGGFARHPVKRQTMMPAPTPRVSPAAPGHTGELHDIVLGLGAHYSDSAAQPCYWAPVSIRKRADGTEAAFPHFVLDRSKPGIISVGRDGKRFVNESRSYHEFVSAMYAADKDGSHIPTFLIADAAAARKYGMGMIHPGTKDFGPFIAEDYLTEGRDLSDLAAQLGIDGTNLSATVARFNEMAKQGVDQDFHRGETVYERANGDATHGGPNPTLRPIGKGPYYAVKLYPGDIGAAQGLVTDENARLLTENGAVIDGLYAAGADMNSIMGGVYPGPGITIGPGIVFGSIAATHAAQRKTAHTDRMAS</sequence>
<dbReference type="Gene3D" id="3.50.50.60">
    <property type="entry name" value="FAD/NAD(P)-binding domain"/>
    <property type="match status" value="2"/>
</dbReference>
<dbReference type="PANTHER" id="PTHR43400:SF10">
    <property type="entry name" value="3-OXOSTEROID 1-DEHYDROGENASE"/>
    <property type="match status" value="1"/>
</dbReference>
<dbReference type="InterPro" id="IPR003953">
    <property type="entry name" value="FAD-dep_OxRdtase_2_FAD-bd"/>
</dbReference>
<proteinExistence type="predicted"/>
<evidence type="ECO:0000256" key="3">
    <source>
        <dbReference type="ARBA" id="ARBA00022827"/>
    </source>
</evidence>
<dbReference type="Gene3D" id="3.90.700.10">
    <property type="entry name" value="Succinate dehydrogenase/fumarate reductase flavoprotein, catalytic domain"/>
    <property type="match status" value="1"/>
</dbReference>
<dbReference type="GO" id="GO:0008202">
    <property type="term" value="P:steroid metabolic process"/>
    <property type="evidence" value="ECO:0007669"/>
    <property type="project" value="UniProtKB-ARBA"/>
</dbReference>
<evidence type="ECO:0000313" key="6">
    <source>
        <dbReference type="EMBL" id="SDG21791.1"/>
    </source>
</evidence>
<dbReference type="EMBL" id="FNBL01000014">
    <property type="protein sequence ID" value="SDG21791.1"/>
    <property type="molecule type" value="Genomic_DNA"/>
</dbReference>
<gene>
    <name evidence="6" type="ORF">SAMN04488117_11424</name>
</gene>
<evidence type="ECO:0000259" key="5">
    <source>
        <dbReference type="Pfam" id="PF00890"/>
    </source>
</evidence>
<keyword evidence="2" id="KW-0285">Flavoprotein</keyword>
<accession>A0A1G7SFS9</accession>
<dbReference type="SUPFAM" id="SSF56425">
    <property type="entry name" value="Succinate dehydrogenase/fumarate reductase flavoprotein, catalytic domain"/>
    <property type="match status" value="1"/>
</dbReference>
<dbReference type="Pfam" id="PF00890">
    <property type="entry name" value="FAD_binding_2"/>
    <property type="match status" value="1"/>
</dbReference>
<evidence type="ECO:0000256" key="4">
    <source>
        <dbReference type="ARBA" id="ARBA00023002"/>
    </source>
</evidence>
<protein>
    <submittedName>
        <fullName evidence="6">FAD binding domain-containing protein</fullName>
    </submittedName>
</protein>
<dbReference type="InterPro" id="IPR050315">
    <property type="entry name" value="FAD-oxidoreductase_2"/>
</dbReference>